<organism evidence="2 3">
    <name type="scientific">Candidatus Nitronereus thalassa</name>
    <dbReference type="NCBI Taxonomy" id="3020898"/>
    <lineage>
        <taxon>Bacteria</taxon>
        <taxon>Pseudomonadati</taxon>
        <taxon>Nitrospirota</taxon>
        <taxon>Nitrospiria</taxon>
        <taxon>Nitrospirales</taxon>
        <taxon>Nitrospiraceae</taxon>
        <taxon>Candidatus Nitronereus</taxon>
    </lineage>
</organism>
<accession>A0ABU3K4T8</accession>
<name>A0ABU3K4T8_9BACT</name>
<reference evidence="2 3" key="1">
    <citation type="journal article" date="2023" name="ISME J.">
        <title>Cultivation and genomic characterization of novel and ubiquitous marine nitrite-oxidizing bacteria from the Nitrospirales.</title>
        <authorList>
            <person name="Mueller A.J."/>
            <person name="Daebeler A."/>
            <person name="Herbold C.W."/>
            <person name="Kirkegaard R.H."/>
            <person name="Daims H."/>
        </authorList>
    </citation>
    <scope>NUCLEOTIDE SEQUENCE [LARGE SCALE GENOMIC DNA]</scope>
    <source>
        <strain evidence="2 3">EB</strain>
    </source>
</reference>
<evidence type="ECO:0000313" key="3">
    <source>
        <dbReference type="Proteomes" id="UP001250932"/>
    </source>
</evidence>
<evidence type="ECO:0000313" key="2">
    <source>
        <dbReference type="EMBL" id="MDT7041391.1"/>
    </source>
</evidence>
<comment type="caution">
    <text evidence="2">The sequence shown here is derived from an EMBL/GenBank/DDBJ whole genome shotgun (WGS) entry which is preliminary data.</text>
</comment>
<feature type="chain" id="PRO_5046944070" evidence="1">
    <location>
        <begin position="18"/>
        <end position="170"/>
    </location>
</feature>
<dbReference type="EMBL" id="JAQOUE010000001">
    <property type="protein sequence ID" value="MDT7041391.1"/>
    <property type="molecule type" value="Genomic_DNA"/>
</dbReference>
<dbReference type="Proteomes" id="UP001250932">
    <property type="component" value="Unassembled WGS sequence"/>
</dbReference>
<keyword evidence="1" id="KW-0732">Signal</keyword>
<gene>
    <name evidence="2" type="ORF">PPG34_03460</name>
</gene>
<keyword evidence="3" id="KW-1185">Reference proteome</keyword>
<sequence length="170" mass="18750">MLTGLFLLASMPSPIQAQTLFPRTQLSVFDSNDVKVGSVLGMFNDKANPLWVAFTIEGHLIALRVTKNQLKGPDGVEAYYLSQECAGEPHFKFSQIQGGQGMLPTALIGPPGQTVYVVDDDDLSLIFYPQSRRLSTGPCEKVNFTQPIKLRPGKGIINLEEVFTPPYHIR</sequence>
<evidence type="ECO:0000256" key="1">
    <source>
        <dbReference type="SAM" id="SignalP"/>
    </source>
</evidence>
<feature type="signal peptide" evidence="1">
    <location>
        <begin position="1"/>
        <end position="17"/>
    </location>
</feature>
<proteinExistence type="predicted"/>
<protein>
    <submittedName>
        <fullName evidence="2">Uncharacterized protein</fullName>
    </submittedName>
</protein>
<dbReference type="RefSeq" id="WP_313831745.1">
    <property type="nucleotide sequence ID" value="NZ_JAQOUE010000001.1"/>
</dbReference>